<keyword evidence="1" id="KW-0472">Membrane</keyword>
<organism evidence="2 3">
    <name type="scientific">Pseudonocardia acidicola</name>
    <dbReference type="NCBI Taxonomy" id="2724939"/>
    <lineage>
        <taxon>Bacteria</taxon>
        <taxon>Bacillati</taxon>
        <taxon>Actinomycetota</taxon>
        <taxon>Actinomycetes</taxon>
        <taxon>Pseudonocardiales</taxon>
        <taxon>Pseudonocardiaceae</taxon>
        <taxon>Pseudonocardia</taxon>
    </lineage>
</organism>
<name>A0ABX1SG88_9PSEU</name>
<keyword evidence="3" id="KW-1185">Reference proteome</keyword>
<protein>
    <submittedName>
        <fullName evidence="2">Uncharacterized protein</fullName>
    </submittedName>
</protein>
<gene>
    <name evidence="2" type="ORF">HF526_19575</name>
</gene>
<proteinExistence type="predicted"/>
<keyword evidence="1" id="KW-1133">Transmembrane helix</keyword>
<dbReference type="RefSeq" id="WP_169382985.1">
    <property type="nucleotide sequence ID" value="NZ_JAAXLA010000037.1"/>
</dbReference>
<evidence type="ECO:0000313" key="2">
    <source>
        <dbReference type="EMBL" id="NMH99498.1"/>
    </source>
</evidence>
<sequence length="53" mass="5607">MSATTGEVICPWLMWTVLPLVVPGVLYVAGIGCHPVRSDGPADDLCGSPDRPR</sequence>
<dbReference type="EMBL" id="JAAXLA010000037">
    <property type="protein sequence ID" value="NMH99498.1"/>
    <property type="molecule type" value="Genomic_DNA"/>
</dbReference>
<keyword evidence="1" id="KW-0812">Transmembrane</keyword>
<evidence type="ECO:0000313" key="3">
    <source>
        <dbReference type="Proteomes" id="UP000820669"/>
    </source>
</evidence>
<reference evidence="2 3" key="1">
    <citation type="submission" date="2020-04" db="EMBL/GenBank/DDBJ databases">
        <authorList>
            <person name="Klaysubun C."/>
            <person name="Duangmal K."/>
            <person name="Lipun K."/>
        </authorList>
    </citation>
    <scope>NUCLEOTIDE SEQUENCE [LARGE SCALE GENOMIC DNA]</scope>
    <source>
        <strain evidence="2 3">K10HN5</strain>
    </source>
</reference>
<evidence type="ECO:0000256" key="1">
    <source>
        <dbReference type="SAM" id="Phobius"/>
    </source>
</evidence>
<comment type="caution">
    <text evidence="2">The sequence shown here is derived from an EMBL/GenBank/DDBJ whole genome shotgun (WGS) entry which is preliminary data.</text>
</comment>
<dbReference type="Proteomes" id="UP000820669">
    <property type="component" value="Unassembled WGS sequence"/>
</dbReference>
<feature type="transmembrane region" description="Helical" evidence="1">
    <location>
        <begin position="12"/>
        <end position="29"/>
    </location>
</feature>
<accession>A0ABX1SG88</accession>